<keyword evidence="2" id="KW-1185">Reference proteome</keyword>
<name>A0ABW9N317_9BACT</name>
<evidence type="ECO:0000313" key="2">
    <source>
        <dbReference type="Proteomes" id="UP000364097"/>
    </source>
</evidence>
<accession>A0ABW9N317</accession>
<dbReference type="EMBL" id="AACKMW020000009">
    <property type="protein sequence ID" value="MPB98659.1"/>
    <property type="molecule type" value="Genomic_DNA"/>
</dbReference>
<dbReference type="Proteomes" id="UP000364097">
    <property type="component" value="Unassembled WGS sequence"/>
</dbReference>
<evidence type="ECO:0000313" key="1">
    <source>
        <dbReference type="EMBL" id="MPB98659.1"/>
    </source>
</evidence>
<sequence length="73" mass="8425">MDKNYLETKEFLFEKYKKMTLSKKEFAEVLGVSSGTIDNLRRKGKIQSMEVSRYVLFSIEEIAKVVSGVKSLK</sequence>
<dbReference type="InterPro" id="IPR009061">
    <property type="entry name" value="DNA-bd_dom_put_sf"/>
</dbReference>
<comment type="caution">
    <text evidence="1">The sequence shown here is derived from an EMBL/GenBank/DDBJ whole genome shotgun (WGS) entry which is preliminary data.</text>
</comment>
<dbReference type="RefSeq" id="WP_043019579.1">
    <property type="nucleotide sequence ID" value="NZ_AACKMW020000009.1"/>
</dbReference>
<organism evidence="1 2">
    <name type="scientific">Campylobacter subantarcticus</name>
    <dbReference type="NCBI Taxonomy" id="497724"/>
    <lineage>
        <taxon>Bacteria</taxon>
        <taxon>Pseudomonadati</taxon>
        <taxon>Campylobacterota</taxon>
        <taxon>Epsilonproteobacteria</taxon>
        <taxon>Campylobacterales</taxon>
        <taxon>Campylobacteraceae</taxon>
        <taxon>Campylobacter</taxon>
    </lineage>
</organism>
<gene>
    <name evidence="1" type="ORF">A0Z09_001045</name>
</gene>
<dbReference type="SUPFAM" id="SSF46955">
    <property type="entry name" value="Putative DNA-binding domain"/>
    <property type="match status" value="1"/>
</dbReference>
<reference evidence="1" key="1">
    <citation type="submission" date="2019-08" db="EMBL/GenBank/DDBJ databases">
        <title>Rapid identification of Enteric Bacteria from Whole Genome Sequences (WGS) using Average Nucleotide Identity (ANI).</title>
        <authorList>
            <person name="Lane C."/>
        </authorList>
    </citation>
    <scope>NUCLEOTIDE SEQUENCE [LARGE SCALE GENOMIC DNA]</scope>
    <source>
        <strain evidence="1">2010D-8461</strain>
    </source>
</reference>
<proteinExistence type="predicted"/>
<protein>
    <submittedName>
        <fullName evidence="1">Helix-turn-helix domain-containing protein</fullName>
    </submittedName>
</protein>